<evidence type="ECO:0000313" key="14">
    <source>
        <dbReference type="EMBL" id="MDI1492640.1"/>
    </source>
</evidence>
<evidence type="ECO:0000313" key="15">
    <source>
        <dbReference type="Proteomes" id="UP001161017"/>
    </source>
</evidence>
<evidence type="ECO:0000256" key="2">
    <source>
        <dbReference type="ARBA" id="ARBA00004496"/>
    </source>
</evidence>
<evidence type="ECO:0000256" key="7">
    <source>
        <dbReference type="ARBA" id="ARBA00022603"/>
    </source>
</evidence>
<gene>
    <name evidence="14" type="primary">TRM44</name>
    <name evidence="14" type="ORF">OHK93_004422</name>
</gene>
<evidence type="ECO:0000256" key="6">
    <source>
        <dbReference type="ARBA" id="ARBA00022490"/>
    </source>
</evidence>
<accession>A0AA43QU52</accession>
<keyword evidence="15" id="KW-1185">Reference proteome</keyword>
<evidence type="ECO:0000256" key="13">
    <source>
        <dbReference type="SAM" id="MobiDB-lite"/>
    </source>
</evidence>
<organism evidence="14 15">
    <name type="scientific">Ramalina farinacea</name>
    <dbReference type="NCBI Taxonomy" id="258253"/>
    <lineage>
        <taxon>Eukaryota</taxon>
        <taxon>Fungi</taxon>
        <taxon>Dikarya</taxon>
        <taxon>Ascomycota</taxon>
        <taxon>Pezizomycotina</taxon>
        <taxon>Lecanoromycetes</taxon>
        <taxon>OSLEUM clade</taxon>
        <taxon>Lecanoromycetidae</taxon>
        <taxon>Lecanorales</taxon>
        <taxon>Lecanorineae</taxon>
        <taxon>Ramalinaceae</taxon>
        <taxon>Ramalina</taxon>
    </lineage>
</organism>
<evidence type="ECO:0000256" key="1">
    <source>
        <dbReference type="ARBA" id="ARBA00002778"/>
    </source>
</evidence>
<evidence type="ECO:0000256" key="8">
    <source>
        <dbReference type="ARBA" id="ARBA00022679"/>
    </source>
</evidence>
<comment type="similarity">
    <text evidence="3 12">Belongs to the TRM44 family.</text>
</comment>
<keyword evidence="6 12" id="KW-0963">Cytoplasm</keyword>
<dbReference type="SUPFAM" id="SSF53335">
    <property type="entry name" value="S-adenosyl-L-methionine-dependent methyltransferases"/>
    <property type="match status" value="1"/>
</dbReference>
<protein>
    <recommendedName>
        <fullName evidence="5 12">tRNA (uracil-O(2)-)-methyltransferase</fullName>
        <ecNumber evidence="4 12">2.1.1.211</ecNumber>
    </recommendedName>
</protein>
<dbReference type="Proteomes" id="UP001161017">
    <property type="component" value="Unassembled WGS sequence"/>
</dbReference>
<dbReference type="AlphaFoldDB" id="A0AA43QU52"/>
<name>A0AA43QU52_9LECA</name>
<dbReference type="GO" id="GO:0141101">
    <property type="term" value="F:tRNA(Ser) (uridine(44)-2'-O-)-methyltransferase activity"/>
    <property type="evidence" value="ECO:0007669"/>
    <property type="project" value="UniProtKB-EC"/>
</dbReference>
<evidence type="ECO:0000256" key="11">
    <source>
        <dbReference type="ARBA" id="ARBA00047957"/>
    </source>
</evidence>
<sequence>MTTEKLDDYTTSSKINSHQATAAIFDRLLALPHESWSSIIYQPHHLSSQRFIDSCLKLVQNPNINTNPLIHSDILYDSYSNDSTGRRICLQEEEQKTSELLRSLNGDSPGYKIWRMLLRRLTPHDLQLGHSIIQSVIFLSSDTKPKGSNKANGDRNLVMFIPHVSTLKEIPIYIPQVRAYAYSHFFPSFPVSEAQTTDQPGAISIRFINPPLGLDGRLVNWSHDLLAAVEKGLQSRLVKVNVLGNSDTLPPKERVQDRYTKLKERHAKRLLDDWAEPAEPSKRIYEDLSTAAFLLELLEQMYELPAQDERNGSGRASEYDHMKARANGMRKPPFPGFVDIGCGTGILVDVLIREGYNGWGLDACKRKTWDHFSHSTRECLKQLILDPAPINASVPRFTPCTDEMCSPLTTRVNATSRTKSKYFTTYLKRSLGTHRDNKENHDPAIGRTPALPRQYNGIFPTDTFIISNHADELSPWTPLLASLSSSPFLCIPCCAHNLSGQRFRAPSASNGYRADSTAPTYFARQVSKAKHVAINSAEPTTNGKDQGSLKSLRDARHSESSSYSSLCDWICHLAEECGFEVEKRILDSPSQRNLAIVGRPWRQGWANKTLDERRAVVKAIVERENVSHENWKERCKVLIEGNEGLSVH</sequence>
<feature type="region of interest" description="Disordered" evidence="13">
    <location>
        <begin position="533"/>
        <end position="553"/>
    </location>
</feature>
<comment type="function">
    <text evidence="1">Probable adenosyl-L-methionine (AdoMet)-dependent tRNA (uracil-O(2)-)-methyltransferase.</text>
</comment>
<dbReference type="PANTHER" id="PTHR21210">
    <property type="entry name" value="TRNA (URACIL-O(2)-)-METHYLTRANSFERASE-RELATED"/>
    <property type="match status" value="1"/>
</dbReference>
<dbReference type="GO" id="GO:0005737">
    <property type="term" value="C:cytoplasm"/>
    <property type="evidence" value="ECO:0007669"/>
    <property type="project" value="UniProtKB-SubCell"/>
</dbReference>
<dbReference type="EC" id="2.1.1.211" evidence="4 12"/>
<comment type="catalytic activity">
    <reaction evidence="11 12">
        <text>uridine(44) in tRNA(Ser) + S-adenosyl-L-methionine = 2'-O-methyluridine(44) in tRNA(Ser) + S-adenosyl-L-homocysteine + H(+)</text>
        <dbReference type="Rhea" id="RHEA:43100"/>
        <dbReference type="Rhea" id="RHEA-COMP:10339"/>
        <dbReference type="Rhea" id="RHEA-COMP:10340"/>
        <dbReference type="ChEBI" id="CHEBI:15378"/>
        <dbReference type="ChEBI" id="CHEBI:57856"/>
        <dbReference type="ChEBI" id="CHEBI:59789"/>
        <dbReference type="ChEBI" id="CHEBI:65315"/>
        <dbReference type="ChEBI" id="CHEBI:74478"/>
        <dbReference type="EC" id="2.1.1.211"/>
    </reaction>
</comment>
<evidence type="ECO:0000256" key="9">
    <source>
        <dbReference type="ARBA" id="ARBA00022691"/>
    </source>
</evidence>
<evidence type="ECO:0000256" key="10">
    <source>
        <dbReference type="ARBA" id="ARBA00022694"/>
    </source>
</evidence>
<comment type="function">
    <text evidence="12">Adenosyl-L-methionine (AdoMet)-dependent tRNA (uracil-O(2)-)-methyltransferase.</text>
</comment>
<keyword evidence="10 12" id="KW-0819">tRNA processing</keyword>
<keyword evidence="7 12" id="KW-0489">Methyltransferase</keyword>
<comment type="subcellular location">
    <subcellularLocation>
        <location evidence="2 12">Cytoplasm</location>
    </subcellularLocation>
</comment>
<evidence type="ECO:0000256" key="12">
    <source>
        <dbReference type="RuleBase" id="RU368004"/>
    </source>
</evidence>
<comment type="caution">
    <text evidence="14">The sequence shown here is derived from an EMBL/GenBank/DDBJ whole genome shotgun (WGS) entry which is preliminary data.</text>
</comment>
<dbReference type="PANTHER" id="PTHR21210:SF0">
    <property type="entry name" value="TRNA (URACIL-O(2)-)-METHYLTRANSFERASE-RELATED"/>
    <property type="match status" value="1"/>
</dbReference>
<keyword evidence="8 12" id="KW-0808">Transferase</keyword>
<dbReference type="InterPro" id="IPR011671">
    <property type="entry name" value="tRNA_uracil_MeTrfase"/>
</dbReference>
<dbReference type="InterPro" id="IPR029063">
    <property type="entry name" value="SAM-dependent_MTases_sf"/>
</dbReference>
<dbReference type="GO" id="GO:0030488">
    <property type="term" value="P:tRNA methylation"/>
    <property type="evidence" value="ECO:0007669"/>
    <property type="project" value="UniProtKB-UniRule"/>
</dbReference>
<feature type="compositionally biased region" description="Polar residues" evidence="13">
    <location>
        <begin position="537"/>
        <end position="549"/>
    </location>
</feature>
<dbReference type="Pfam" id="PF07757">
    <property type="entry name" value="AdoMet_MTase"/>
    <property type="match status" value="2"/>
</dbReference>
<evidence type="ECO:0000256" key="5">
    <source>
        <dbReference type="ARBA" id="ARBA00017788"/>
    </source>
</evidence>
<dbReference type="EMBL" id="JAPUFD010000020">
    <property type="protein sequence ID" value="MDI1492640.1"/>
    <property type="molecule type" value="Genomic_DNA"/>
</dbReference>
<evidence type="ECO:0000256" key="3">
    <source>
        <dbReference type="ARBA" id="ARBA00009056"/>
    </source>
</evidence>
<evidence type="ECO:0000256" key="4">
    <source>
        <dbReference type="ARBA" id="ARBA00012795"/>
    </source>
</evidence>
<reference evidence="14" key="1">
    <citation type="journal article" date="2023" name="Genome Biol. Evol.">
        <title>First Whole Genome Sequence and Flow Cytometry Genome Size Data for the Lichen-Forming Fungus Ramalina farinacea (Ascomycota).</title>
        <authorList>
            <person name="Llewellyn T."/>
            <person name="Mian S."/>
            <person name="Hill R."/>
            <person name="Leitch I.J."/>
            <person name="Gaya E."/>
        </authorList>
    </citation>
    <scope>NUCLEOTIDE SEQUENCE</scope>
    <source>
        <strain evidence="14">LIQ254RAFAR</strain>
    </source>
</reference>
<proteinExistence type="inferred from homology"/>
<keyword evidence="9 12" id="KW-0949">S-adenosyl-L-methionine</keyword>